<feature type="domain" description="CCHC-type" evidence="6">
    <location>
        <begin position="430"/>
        <end position="445"/>
    </location>
</feature>
<feature type="compositionally biased region" description="Polar residues" evidence="5">
    <location>
        <begin position="37"/>
        <end position="49"/>
    </location>
</feature>
<dbReference type="InterPro" id="IPR001878">
    <property type="entry name" value="Znf_CCHC"/>
</dbReference>
<dbReference type="OrthoDB" id="5418639at2759"/>
<comment type="caution">
    <text evidence="8">The sequence shown here is derived from an EMBL/GenBank/DDBJ whole genome shotgun (WGS) entry which is preliminary data.</text>
</comment>
<evidence type="ECO:0000313" key="9">
    <source>
        <dbReference type="Proteomes" id="UP000613740"/>
    </source>
</evidence>
<dbReference type="InterPro" id="IPR036875">
    <property type="entry name" value="Znf_CCHC_sf"/>
</dbReference>
<dbReference type="GO" id="GO:0003676">
    <property type="term" value="F:nucleic acid binding"/>
    <property type="evidence" value="ECO:0007669"/>
    <property type="project" value="InterPro"/>
</dbReference>
<keyword evidence="1" id="KW-0479">Metal-binding</keyword>
<feature type="domain" description="CCHC-type" evidence="6">
    <location>
        <begin position="479"/>
        <end position="493"/>
    </location>
</feature>
<gene>
    <name evidence="8" type="ORF">HYH02_005466</name>
</gene>
<proteinExistence type="predicted"/>
<evidence type="ECO:0000313" key="8">
    <source>
        <dbReference type="EMBL" id="KAG2449311.1"/>
    </source>
</evidence>
<keyword evidence="9" id="KW-1185">Reference proteome</keyword>
<dbReference type="Pfam" id="PF00098">
    <property type="entry name" value="zf-CCHC"/>
    <property type="match status" value="3"/>
</dbReference>
<dbReference type="Pfam" id="PF06839">
    <property type="entry name" value="Zn_ribbon_GRF"/>
    <property type="match status" value="2"/>
</dbReference>
<feature type="compositionally biased region" description="Polar residues" evidence="5">
    <location>
        <begin position="103"/>
        <end position="112"/>
    </location>
</feature>
<dbReference type="Gene3D" id="4.10.60.10">
    <property type="entry name" value="Zinc finger, CCHC-type"/>
    <property type="match status" value="3"/>
</dbReference>
<evidence type="ECO:0000256" key="2">
    <source>
        <dbReference type="ARBA" id="ARBA00022771"/>
    </source>
</evidence>
<feature type="region of interest" description="Disordered" evidence="5">
    <location>
        <begin position="493"/>
        <end position="533"/>
    </location>
</feature>
<feature type="domain" description="GRF-type" evidence="7">
    <location>
        <begin position="345"/>
        <end position="388"/>
    </location>
</feature>
<evidence type="ECO:0000256" key="1">
    <source>
        <dbReference type="ARBA" id="ARBA00022723"/>
    </source>
</evidence>
<evidence type="ECO:0000256" key="3">
    <source>
        <dbReference type="ARBA" id="ARBA00022833"/>
    </source>
</evidence>
<dbReference type="PRINTS" id="PR01228">
    <property type="entry name" value="EGGSHELL"/>
</dbReference>
<evidence type="ECO:0000256" key="4">
    <source>
        <dbReference type="PROSITE-ProRule" id="PRU00047"/>
    </source>
</evidence>
<feature type="compositionally biased region" description="Gly residues" evidence="5">
    <location>
        <begin position="496"/>
        <end position="513"/>
    </location>
</feature>
<dbReference type="PANTHER" id="PTHR33680:SF1">
    <property type="entry name" value="OS05G0489500 PROTEIN"/>
    <property type="match status" value="1"/>
</dbReference>
<dbReference type="PANTHER" id="PTHR33680">
    <property type="entry name" value="OS07G0190500 PROTEIN"/>
    <property type="match status" value="1"/>
</dbReference>
<feature type="region of interest" description="Disordered" evidence="5">
    <location>
        <begin position="1"/>
        <end position="174"/>
    </location>
</feature>
<keyword evidence="2 4" id="KW-0863">Zinc-finger</keyword>
<dbReference type="EMBL" id="JAEHOD010000014">
    <property type="protein sequence ID" value="KAG2449311.1"/>
    <property type="molecule type" value="Genomic_DNA"/>
</dbReference>
<evidence type="ECO:0000256" key="5">
    <source>
        <dbReference type="SAM" id="MobiDB-lite"/>
    </source>
</evidence>
<dbReference type="PROSITE" id="PS50158">
    <property type="entry name" value="ZF_CCHC"/>
    <property type="match status" value="3"/>
</dbReference>
<feature type="compositionally biased region" description="Gly residues" evidence="5">
    <location>
        <begin position="301"/>
        <end position="312"/>
    </location>
</feature>
<feature type="compositionally biased region" description="Low complexity" evidence="5">
    <location>
        <begin position="313"/>
        <end position="323"/>
    </location>
</feature>
<name>A0A835WLP4_9CHLO</name>
<dbReference type="InterPro" id="IPR010666">
    <property type="entry name" value="Znf_GRF"/>
</dbReference>
<feature type="compositionally biased region" description="Low complexity" evidence="5">
    <location>
        <begin position="137"/>
        <end position="152"/>
    </location>
</feature>
<dbReference type="SMART" id="SM00343">
    <property type="entry name" value="ZnF_C2HC"/>
    <property type="match status" value="3"/>
</dbReference>
<feature type="region of interest" description="Disordered" evidence="5">
    <location>
        <begin position="286"/>
        <end position="337"/>
    </location>
</feature>
<dbReference type="Proteomes" id="UP000613740">
    <property type="component" value="Unassembled WGS sequence"/>
</dbReference>
<sequence>MACHPDDEDYGYGGPDVDEDFDQIEQRPPPAKALPSNAPSSNAYGNNGSAKRGRAPDEHHLAITPGAGDDGRGQLHHNQQVPDTADQRLTHHNPYLAHDNGANGHQDQQPASNYEEGYGAAPYQQQPSKRSAGGAPGAQYAQPAPDPYGQYQHPPAADTANLHNNGPDAGVNGGGSSPYGAFAASGPNGEPVPCACGEPAVRRVSNSANNPGRAFFKCAKGIGQQCKFFKWEDELAAGGGTQGGGGAGAGGYGGGARGGAASMYGSTGAGAGGGARPYGNASNPYAAGGGSSGSQAVSSSGPGGGSRAGGAWDGAAAAPHMGAYGDPNAPPEAEGAAGEQEVVKCGCGEPCPVKTSNSANNPGRQFFACPKMRDDPTRCRFFVWADEMDKNGGGAPGGGGAGGYGGGGGGYGGGGGGGGYGGGGGGGGVCYVCQQPGHFASACPQKGAGGGGGGGYGGRSSFGAGGGGGGGAAGGDRPCYLCQQTGHWARDCPTKQGGGGGGGGYGGRGGGGPPQSFASRFNRDGGGGGGYGGGGRGGGGGGGNCYKCGQPGHWASQCPNSRG</sequence>
<reference evidence="8" key="1">
    <citation type="journal article" date="2020" name="bioRxiv">
        <title>Comparative genomics of Chlamydomonas.</title>
        <authorList>
            <person name="Craig R.J."/>
            <person name="Hasan A.R."/>
            <person name="Ness R.W."/>
            <person name="Keightley P.D."/>
        </authorList>
    </citation>
    <scope>NUCLEOTIDE SEQUENCE</scope>
    <source>
        <strain evidence="8">CCAP 11/173</strain>
    </source>
</reference>
<dbReference type="SUPFAM" id="SSF57756">
    <property type="entry name" value="Retrovirus zinc finger-like domains"/>
    <property type="match status" value="3"/>
</dbReference>
<dbReference type="PROSITE" id="PS51999">
    <property type="entry name" value="ZF_GRF"/>
    <property type="match status" value="2"/>
</dbReference>
<dbReference type="GO" id="GO:0008270">
    <property type="term" value="F:zinc ion binding"/>
    <property type="evidence" value="ECO:0007669"/>
    <property type="project" value="UniProtKB-KW"/>
</dbReference>
<evidence type="ECO:0008006" key="10">
    <source>
        <dbReference type="Google" id="ProtNLM"/>
    </source>
</evidence>
<feature type="domain" description="CCHC-type" evidence="6">
    <location>
        <begin position="545"/>
        <end position="560"/>
    </location>
</feature>
<evidence type="ECO:0000259" key="6">
    <source>
        <dbReference type="PROSITE" id="PS50158"/>
    </source>
</evidence>
<protein>
    <recommendedName>
        <fullName evidence="10">CCHC-type domain-containing protein</fullName>
    </recommendedName>
</protein>
<organism evidence="8 9">
    <name type="scientific">Chlamydomonas schloesseri</name>
    <dbReference type="NCBI Taxonomy" id="2026947"/>
    <lineage>
        <taxon>Eukaryota</taxon>
        <taxon>Viridiplantae</taxon>
        <taxon>Chlorophyta</taxon>
        <taxon>core chlorophytes</taxon>
        <taxon>Chlorophyceae</taxon>
        <taxon>CS clade</taxon>
        <taxon>Chlamydomonadales</taxon>
        <taxon>Chlamydomonadaceae</taxon>
        <taxon>Chlamydomonas</taxon>
    </lineage>
</organism>
<dbReference type="AlphaFoldDB" id="A0A835WLP4"/>
<accession>A0A835WLP4</accession>
<feature type="compositionally biased region" description="Acidic residues" evidence="5">
    <location>
        <begin position="1"/>
        <end position="23"/>
    </location>
</feature>
<evidence type="ECO:0000259" key="7">
    <source>
        <dbReference type="PROSITE" id="PS51999"/>
    </source>
</evidence>
<feature type="compositionally biased region" description="Gly residues" evidence="5">
    <location>
        <begin position="524"/>
        <end position="533"/>
    </location>
</feature>
<feature type="domain" description="GRF-type" evidence="7">
    <location>
        <begin position="194"/>
        <end position="235"/>
    </location>
</feature>
<keyword evidence="3" id="KW-0862">Zinc</keyword>